<gene>
    <name evidence="1" type="ORF">GCM10009742_27020</name>
</gene>
<sequence length="139" mass="15765">MTFSCSFRQSRDPADPRGAEQWARAAFEDAPVLLRWFLLAGWRGVLGLRLGPLHDPAYVHGWQISAAETNRLTLNLDSWLIEAVNIIDVESDQVAWTTNVVYRRRGARLLWAFVLPIHKLTIPYVLRGAAARRAPSDRS</sequence>
<accession>A0ABP4PKV6</accession>
<evidence type="ECO:0000313" key="1">
    <source>
        <dbReference type="EMBL" id="GAA1581097.1"/>
    </source>
</evidence>
<name>A0ABP4PKV6_9ACTN</name>
<keyword evidence="2" id="KW-1185">Reference proteome</keyword>
<evidence type="ECO:0000313" key="2">
    <source>
        <dbReference type="Proteomes" id="UP001500190"/>
    </source>
</evidence>
<reference evidence="2" key="1">
    <citation type="journal article" date="2019" name="Int. J. Syst. Evol. Microbiol.">
        <title>The Global Catalogue of Microorganisms (GCM) 10K type strain sequencing project: providing services to taxonomists for standard genome sequencing and annotation.</title>
        <authorList>
            <consortium name="The Broad Institute Genomics Platform"/>
            <consortium name="The Broad Institute Genome Sequencing Center for Infectious Disease"/>
            <person name="Wu L."/>
            <person name="Ma J."/>
        </authorList>
    </citation>
    <scope>NUCLEOTIDE SEQUENCE [LARGE SCALE GENOMIC DNA]</scope>
    <source>
        <strain evidence="2">JCM 14304</strain>
    </source>
</reference>
<dbReference type="Proteomes" id="UP001500190">
    <property type="component" value="Unassembled WGS sequence"/>
</dbReference>
<dbReference type="EMBL" id="BAAAND010000004">
    <property type="protein sequence ID" value="GAA1581097.1"/>
    <property type="molecule type" value="Genomic_DNA"/>
</dbReference>
<organism evidence="1 2">
    <name type="scientific">Kribbella karoonensis</name>
    <dbReference type="NCBI Taxonomy" id="324851"/>
    <lineage>
        <taxon>Bacteria</taxon>
        <taxon>Bacillati</taxon>
        <taxon>Actinomycetota</taxon>
        <taxon>Actinomycetes</taxon>
        <taxon>Propionibacteriales</taxon>
        <taxon>Kribbellaceae</taxon>
        <taxon>Kribbella</taxon>
    </lineage>
</organism>
<protein>
    <submittedName>
        <fullName evidence="1">DUF2867 domain-containing protein</fullName>
    </submittedName>
</protein>
<comment type="caution">
    <text evidence="1">The sequence shown here is derived from an EMBL/GenBank/DDBJ whole genome shotgun (WGS) entry which is preliminary data.</text>
</comment>
<proteinExistence type="predicted"/>